<sequence>MKTLSISSMALAATAALAQPVKRAGGFEAVTFNSLYVDVSDTICNFAFSFDDPNTNLTDNRVNLKWTRPSEPPADTWTNDNNYIVSFPEGVDDITHLTFTVKNANSPERINVATNNEAADSAWTCSPTKFTNECHSVRSVKISPVLSS</sequence>
<dbReference type="GeneID" id="83197141"/>
<keyword evidence="3" id="KW-1185">Reference proteome</keyword>
<keyword evidence="1" id="KW-0732">Signal</keyword>
<name>A0A9W9PKH0_9EURO</name>
<evidence type="ECO:0000256" key="1">
    <source>
        <dbReference type="SAM" id="SignalP"/>
    </source>
</evidence>
<feature type="chain" id="PRO_5040983010" evidence="1">
    <location>
        <begin position="19"/>
        <end position="148"/>
    </location>
</feature>
<feature type="signal peptide" evidence="1">
    <location>
        <begin position="1"/>
        <end position="18"/>
    </location>
</feature>
<accession>A0A9W9PKH0</accession>
<protein>
    <submittedName>
        <fullName evidence="2">Uncharacterized protein</fullName>
    </submittedName>
</protein>
<dbReference type="Proteomes" id="UP001150941">
    <property type="component" value="Unassembled WGS sequence"/>
</dbReference>
<proteinExistence type="predicted"/>
<evidence type="ECO:0000313" key="2">
    <source>
        <dbReference type="EMBL" id="KAJ5249090.1"/>
    </source>
</evidence>
<evidence type="ECO:0000313" key="3">
    <source>
        <dbReference type="Proteomes" id="UP001150941"/>
    </source>
</evidence>
<dbReference type="EMBL" id="JAPQKS010000001">
    <property type="protein sequence ID" value="KAJ5249090.1"/>
    <property type="molecule type" value="Genomic_DNA"/>
</dbReference>
<organism evidence="2 3">
    <name type="scientific">Penicillium chermesinum</name>
    <dbReference type="NCBI Taxonomy" id="63820"/>
    <lineage>
        <taxon>Eukaryota</taxon>
        <taxon>Fungi</taxon>
        <taxon>Dikarya</taxon>
        <taxon>Ascomycota</taxon>
        <taxon>Pezizomycotina</taxon>
        <taxon>Eurotiomycetes</taxon>
        <taxon>Eurotiomycetidae</taxon>
        <taxon>Eurotiales</taxon>
        <taxon>Aspergillaceae</taxon>
        <taxon>Penicillium</taxon>
    </lineage>
</organism>
<gene>
    <name evidence="2" type="ORF">N7468_000541</name>
</gene>
<dbReference type="OrthoDB" id="4482902at2759"/>
<dbReference type="RefSeq" id="XP_058335869.1">
    <property type="nucleotide sequence ID" value="XM_058469838.1"/>
</dbReference>
<comment type="caution">
    <text evidence="2">The sequence shown here is derived from an EMBL/GenBank/DDBJ whole genome shotgun (WGS) entry which is preliminary data.</text>
</comment>
<reference evidence="2" key="2">
    <citation type="journal article" date="2023" name="IMA Fungus">
        <title>Comparative genomic study of the Penicillium genus elucidates a diverse pangenome and 15 lateral gene transfer events.</title>
        <authorList>
            <person name="Petersen C."/>
            <person name="Sorensen T."/>
            <person name="Nielsen M.R."/>
            <person name="Sondergaard T.E."/>
            <person name="Sorensen J.L."/>
            <person name="Fitzpatrick D.A."/>
            <person name="Frisvad J.C."/>
            <person name="Nielsen K.L."/>
        </authorList>
    </citation>
    <scope>NUCLEOTIDE SEQUENCE</scope>
    <source>
        <strain evidence="2">IBT 19713</strain>
    </source>
</reference>
<dbReference type="AlphaFoldDB" id="A0A9W9PKH0"/>
<reference evidence="2" key="1">
    <citation type="submission" date="2022-11" db="EMBL/GenBank/DDBJ databases">
        <authorList>
            <person name="Petersen C."/>
        </authorList>
    </citation>
    <scope>NUCLEOTIDE SEQUENCE</scope>
    <source>
        <strain evidence="2">IBT 19713</strain>
    </source>
</reference>